<dbReference type="EMBL" id="JBCEZU010000111">
    <property type="protein sequence ID" value="KAK9529461.1"/>
    <property type="molecule type" value="Genomic_DNA"/>
</dbReference>
<sequence length="67" mass="6975">MCRQQQCGCFGPHQAALGVSPAHVPTPPVNQPSQASGSTAATKTLRPDPQNGPGQRQTDADEPTVPR</sequence>
<evidence type="ECO:0000313" key="3">
    <source>
        <dbReference type="Proteomes" id="UP001488805"/>
    </source>
</evidence>
<dbReference type="Proteomes" id="UP001488805">
    <property type="component" value="Unassembled WGS sequence"/>
</dbReference>
<keyword evidence="3" id="KW-1185">Reference proteome</keyword>
<comment type="caution">
    <text evidence="2">The sequence shown here is derived from an EMBL/GenBank/DDBJ whole genome shotgun (WGS) entry which is preliminary data.</text>
</comment>
<protein>
    <submittedName>
        <fullName evidence="2">Uncharacterized protein</fullName>
    </submittedName>
</protein>
<reference evidence="2 3" key="1">
    <citation type="journal article" date="2024" name="Genome Biol. Evol.">
        <title>Chromosome-level genome assembly of the viviparous eelpout Zoarces viviparus.</title>
        <authorList>
            <person name="Fuhrmann N."/>
            <person name="Brasseur M.V."/>
            <person name="Bakowski C.E."/>
            <person name="Podsiadlowski L."/>
            <person name="Prost S."/>
            <person name="Krehenwinkel H."/>
            <person name="Mayer C."/>
        </authorList>
    </citation>
    <scope>NUCLEOTIDE SEQUENCE [LARGE SCALE GENOMIC DNA]</scope>
    <source>
        <strain evidence="2">NO-MEL_2022_Ind0_liver</strain>
    </source>
</reference>
<proteinExistence type="predicted"/>
<evidence type="ECO:0000256" key="1">
    <source>
        <dbReference type="SAM" id="MobiDB-lite"/>
    </source>
</evidence>
<accession>A0AAW1F3I7</accession>
<organism evidence="2 3">
    <name type="scientific">Zoarces viviparus</name>
    <name type="common">Viviparous eelpout</name>
    <name type="synonym">Blennius viviparus</name>
    <dbReference type="NCBI Taxonomy" id="48416"/>
    <lineage>
        <taxon>Eukaryota</taxon>
        <taxon>Metazoa</taxon>
        <taxon>Chordata</taxon>
        <taxon>Craniata</taxon>
        <taxon>Vertebrata</taxon>
        <taxon>Euteleostomi</taxon>
        <taxon>Actinopterygii</taxon>
        <taxon>Neopterygii</taxon>
        <taxon>Teleostei</taxon>
        <taxon>Neoteleostei</taxon>
        <taxon>Acanthomorphata</taxon>
        <taxon>Eupercaria</taxon>
        <taxon>Perciformes</taxon>
        <taxon>Cottioidei</taxon>
        <taxon>Zoarcales</taxon>
        <taxon>Zoarcidae</taxon>
        <taxon>Zoarcinae</taxon>
        <taxon>Zoarces</taxon>
    </lineage>
</organism>
<gene>
    <name evidence="2" type="ORF">VZT92_013550</name>
</gene>
<feature type="region of interest" description="Disordered" evidence="1">
    <location>
        <begin position="11"/>
        <end position="67"/>
    </location>
</feature>
<dbReference type="AlphaFoldDB" id="A0AAW1F3I7"/>
<evidence type="ECO:0000313" key="2">
    <source>
        <dbReference type="EMBL" id="KAK9529461.1"/>
    </source>
</evidence>
<name>A0AAW1F3I7_ZOAVI</name>
<feature type="compositionally biased region" description="Polar residues" evidence="1">
    <location>
        <begin position="31"/>
        <end position="42"/>
    </location>
</feature>